<keyword evidence="1" id="KW-0732">Signal</keyword>
<dbReference type="AlphaFoldDB" id="A0A7C9UXU2"/>
<feature type="signal peptide" evidence="1">
    <location>
        <begin position="1"/>
        <end position="20"/>
    </location>
</feature>
<feature type="chain" id="PRO_5029007425" evidence="1">
    <location>
        <begin position="21"/>
        <end position="258"/>
    </location>
</feature>
<organism evidence="2 3">
    <name type="scientific">Magnetospirillum aberrantis SpK</name>
    <dbReference type="NCBI Taxonomy" id="908842"/>
    <lineage>
        <taxon>Bacteria</taxon>
        <taxon>Pseudomonadati</taxon>
        <taxon>Pseudomonadota</taxon>
        <taxon>Alphaproteobacteria</taxon>
        <taxon>Rhodospirillales</taxon>
        <taxon>Rhodospirillaceae</taxon>
        <taxon>Magnetospirillum</taxon>
    </lineage>
</organism>
<dbReference type="PROSITE" id="PS51257">
    <property type="entry name" value="PROKAR_LIPOPROTEIN"/>
    <property type="match status" value="1"/>
</dbReference>
<evidence type="ECO:0000313" key="2">
    <source>
        <dbReference type="EMBL" id="NFV81132.1"/>
    </source>
</evidence>
<keyword evidence="3" id="KW-1185">Reference proteome</keyword>
<protein>
    <submittedName>
        <fullName evidence="2">Uncharacterized protein</fullName>
    </submittedName>
</protein>
<evidence type="ECO:0000313" key="3">
    <source>
        <dbReference type="Proteomes" id="UP000480684"/>
    </source>
</evidence>
<dbReference type="RefSeq" id="WP_163680694.1">
    <property type="nucleotide sequence ID" value="NZ_JAAIYP010000039.1"/>
</dbReference>
<evidence type="ECO:0000256" key="1">
    <source>
        <dbReference type="SAM" id="SignalP"/>
    </source>
</evidence>
<accession>A0A7C9UXU2</accession>
<dbReference type="Proteomes" id="UP000480684">
    <property type="component" value="Unassembled WGS sequence"/>
</dbReference>
<reference evidence="2 3" key="1">
    <citation type="submission" date="2020-02" db="EMBL/GenBank/DDBJ databases">
        <authorList>
            <person name="Dziuba M."/>
            <person name="Kuznetsov B."/>
            <person name="Mardanov A."/>
            <person name="Ravin N."/>
            <person name="Grouzdev D."/>
        </authorList>
    </citation>
    <scope>NUCLEOTIDE SEQUENCE [LARGE SCALE GENOMIC DNA]</scope>
    <source>
        <strain evidence="2 3">SpK</strain>
    </source>
</reference>
<proteinExistence type="predicted"/>
<sequence>MVDWLLRAAVAIVLTLGVSACQTTDIPAEKLATLKTLSVINATGNDWSWERHGFLNYDHQKMAGADWKLGDRAGTVATTLLTKQYKLIPTGTVDTEKLRGRTSEAAIAEILARMPTRPDAVLVIRHGVSISGNTVLNAPSNMIGFGVYRTTHLFEEYISAYGLLEFELFDGRSGQSLARFNSVLPSATQPEGMQPFTWLKFPGKIDRLGPWTDRFEDQSPTARVVVRTVLTDFVDRAVPFTLRQKGLIRALPSSPSRR</sequence>
<gene>
    <name evidence="2" type="ORF">G4223_13520</name>
</gene>
<comment type="caution">
    <text evidence="2">The sequence shown here is derived from an EMBL/GenBank/DDBJ whole genome shotgun (WGS) entry which is preliminary data.</text>
</comment>
<dbReference type="EMBL" id="JAAIYP010000039">
    <property type="protein sequence ID" value="NFV81132.1"/>
    <property type="molecule type" value="Genomic_DNA"/>
</dbReference>
<name>A0A7C9UXU2_9PROT</name>